<name>A0A2V0NPR3_9CHLO</name>
<evidence type="ECO:0000313" key="3">
    <source>
        <dbReference type="Proteomes" id="UP000247498"/>
    </source>
</evidence>
<organism evidence="2 3">
    <name type="scientific">Raphidocelis subcapitata</name>
    <dbReference type="NCBI Taxonomy" id="307507"/>
    <lineage>
        <taxon>Eukaryota</taxon>
        <taxon>Viridiplantae</taxon>
        <taxon>Chlorophyta</taxon>
        <taxon>core chlorophytes</taxon>
        <taxon>Chlorophyceae</taxon>
        <taxon>CS clade</taxon>
        <taxon>Sphaeropleales</taxon>
        <taxon>Selenastraceae</taxon>
        <taxon>Raphidocelis</taxon>
    </lineage>
</organism>
<sequence length="78" mass="8376">MQPQELLLIARYFGHANAMSTLRAVSAAVPHMVHAARAASASAKQQQPTESQLIDAFFRDGHRKRGGEEGSGSASDQQ</sequence>
<dbReference type="AlphaFoldDB" id="A0A2V0NPR3"/>
<dbReference type="Proteomes" id="UP000247498">
    <property type="component" value="Unassembled WGS sequence"/>
</dbReference>
<evidence type="ECO:0000256" key="1">
    <source>
        <dbReference type="SAM" id="MobiDB-lite"/>
    </source>
</evidence>
<protein>
    <submittedName>
        <fullName evidence="2">Uncharacterized protein</fullName>
    </submittedName>
</protein>
<gene>
    <name evidence="2" type="ORF">Rsub_02324</name>
</gene>
<reference evidence="2 3" key="1">
    <citation type="journal article" date="2018" name="Sci. Rep.">
        <title>Raphidocelis subcapitata (=Pseudokirchneriella subcapitata) provides an insight into genome evolution and environmental adaptations in the Sphaeropleales.</title>
        <authorList>
            <person name="Suzuki S."/>
            <person name="Yamaguchi H."/>
            <person name="Nakajima N."/>
            <person name="Kawachi M."/>
        </authorList>
    </citation>
    <scope>NUCLEOTIDE SEQUENCE [LARGE SCALE GENOMIC DNA]</scope>
    <source>
        <strain evidence="2 3">NIES-35</strain>
    </source>
</reference>
<comment type="caution">
    <text evidence="2">The sequence shown here is derived from an EMBL/GenBank/DDBJ whole genome shotgun (WGS) entry which is preliminary data.</text>
</comment>
<keyword evidence="3" id="KW-1185">Reference proteome</keyword>
<evidence type="ECO:0000313" key="2">
    <source>
        <dbReference type="EMBL" id="GBF89606.1"/>
    </source>
</evidence>
<dbReference type="EMBL" id="BDRX01000011">
    <property type="protein sequence ID" value="GBF89606.1"/>
    <property type="molecule type" value="Genomic_DNA"/>
</dbReference>
<accession>A0A2V0NPR3</accession>
<feature type="region of interest" description="Disordered" evidence="1">
    <location>
        <begin position="39"/>
        <end position="78"/>
    </location>
</feature>
<proteinExistence type="predicted"/>
<dbReference type="InParanoid" id="A0A2V0NPR3"/>